<sequence>SKQSKATPEENTMSPKVDERDWFICLQSNGSKIRYKMDTGAQANVLPLSTYNQLNIKPILEKTNVKLSAYNGGDIPAIGKCELNLVNKNESHEVMFIVTNTESPPLL</sequence>
<dbReference type="Gene3D" id="2.40.70.10">
    <property type="entry name" value="Acid Proteases"/>
    <property type="match status" value="1"/>
</dbReference>
<evidence type="ECO:0000313" key="2">
    <source>
        <dbReference type="Proteomes" id="UP001152795"/>
    </source>
</evidence>
<comment type="caution">
    <text evidence="1">The sequence shown here is derived from an EMBL/GenBank/DDBJ whole genome shotgun (WGS) entry which is preliminary data.</text>
</comment>
<dbReference type="OrthoDB" id="6161333at2759"/>
<dbReference type="CDD" id="cd05481">
    <property type="entry name" value="retropepsin_like_LTR_1"/>
    <property type="match status" value="1"/>
</dbReference>
<feature type="non-terminal residue" evidence="1">
    <location>
        <position position="1"/>
    </location>
</feature>
<dbReference type="EMBL" id="CACRXK020026491">
    <property type="protein sequence ID" value="CAB4040232.1"/>
    <property type="molecule type" value="Genomic_DNA"/>
</dbReference>
<protein>
    <submittedName>
        <fullName evidence="1">Uncharacterized protein</fullName>
    </submittedName>
</protein>
<gene>
    <name evidence="1" type="ORF">PACLA_8A074542</name>
</gene>
<dbReference type="Proteomes" id="UP001152795">
    <property type="component" value="Unassembled WGS sequence"/>
</dbReference>
<dbReference type="SUPFAM" id="SSF50630">
    <property type="entry name" value="Acid proteases"/>
    <property type="match status" value="1"/>
</dbReference>
<dbReference type="InterPro" id="IPR021109">
    <property type="entry name" value="Peptidase_aspartic_dom_sf"/>
</dbReference>
<organism evidence="1 2">
    <name type="scientific">Paramuricea clavata</name>
    <name type="common">Red gorgonian</name>
    <name type="synonym">Violescent sea-whip</name>
    <dbReference type="NCBI Taxonomy" id="317549"/>
    <lineage>
        <taxon>Eukaryota</taxon>
        <taxon>Metazoa</taxon>
        <taxon>Cnidaria</taxon>
        <taxon>Anthozoa</taxon>
        <taxon>Octocorallia</taxon>
        <taxon>Malacalcyonacea</taxon>
        <taxon>Plexauridae</taxon>
        <taxon>Paramuricea</taxon>
    </lineage>
</organism>
<proteinExistence type="predicted"/>
<keyword evidence="2" id="KW-1185">Reference proteome</keyword>
<evidence type="ECO:0000313" key="1">
    <source>
        <dbReference type="EMBL" id="CAB4040232.1"/>
    </source>
</evidence>
<accession>A0A7D9LTV2</accession>
<reference evidence="1" key="1">
    <citation type="submission" date="2020-04" db="EMBL/GenBank/DDBJ databases">
        <authorList>
            <person name="Alioto T."/>
            <person name="Alioto T."/>
            <person name="Gomez Garrido J."/>
        </authorList>
    </citation>
    <scope>NUCLEOTIDE SEQUENCE</scope>
    <source>
        <strain evidence="1">A484AB</strain>
    </source>
</reference>
<dbReference type="AlphaFoldDB" id="A0A7D9LTV2"/>
<name>A0A7D9LTV2_PARCT</name>